<feature type="domain" description="N-acetyltransferase" evidence="1">
    <location>
        <begin position="155"/>
        <end position="297"/>
    </location>
</feature>
<dbReference type="PROSITE" id="PS51186">
    <property type="entry name" value="GNAT"/>
    <property type="match status" value="1"/>
</dbReference>
<name>A0ABX8EP56_9ACTN</name>
<organism evidence="2 3">
    <name type="scientific">Nocardioides aquaticus</name>
    <dbReference type="NCBI Taxonomy" id="160826"/>
    <lineage>
        <taxon>Bacteria</taxon>
        <taxon>Bacillati</taxon>
        <taxon>Actinomycetota</taxon>
        <taxon>Actinomycetes</taxon>
        <taxon>Propionibacteriales</taxon>
        <taxon>Nocardioidaceae</taxon>
        <taxon>Nocardioides</taxon>
    </lineage>
</organism>
<dbReference type="RefSeq" id="WP_214056425.1">
    <property type="nucleotide sequence ID" value="NZ_BAAAHS010000015.1"/>
</dbReference>
<gene>
    <name evidence="2" type="ORF">ENKNEFLB_03373</name>
</gene>
<keyword evidence="3" id="KW-1185">Reference proteome</keyword>
<evidence type="ECO:0000259" key="1">
    <source>
        <dbReference type="PROSITE" id="PS51186"/>
    </source>
</evidence>
<dbReference type="Gene3D" id="3.40.630.30">
    <property type="match status" value="1"/>
</dbReference>
<dbReference type="EMBL" id="CP075371">
    <property type="protein sequence ID" value="QVT80972.1"/>
    <property type="molecule type" value="Genomic_DNA"/>
</dbReference>
<sequence>MDTAEPYALTFTEDPARLLAEAGPLLAAEPVLTSVLSVWTRLAAAGGVAPPAPGVPRWWLVVHGPGGEPVSVAMRTMPHPPYAPWVHAMPDAAAVALAGALHDRGEEVTAVNGALPAARVVAEETARLTGRTARVHERLRLHVLGEQRPPRPAPGALRPVREDELDELARWWASFQREVDRAAGRDAGADADPDLVSLRSKVRAGVVWWWEDEGRPVCLVGANPPAEGVARIGPVLTPEALRGRGYAGNAVHQVAALLRAGGSQVCLFTDQANPVSNRLYAGLGFEAYVDTASLRVE</sequence>
<dbReference type="SUPFAM" id="SSF55729">
    <property type="entry name" value="Acyl-CoA N-acyltransferases (Nat)"/>
    <property type="match status" value="1"/>
</dbReference>
<evidence type="ECO:0000313" key="2">
    <source>
        <dbReference type="EMBL" id="QVT80972.1"/>
    </source>
</evidence>
<proteinExistence type="predicted"/>
<accession>A0ABX8EP56</accession>
<protein>
    <recommendedName>
        <fullName evidence="1">N-acetyltransferase domain-containing protein</fullName>
    </recommendedName>
</protein>
<reference evidence="2 3" key="1">
    <citation type="submission" date="2021-05" db="EMBL/GenBank/DDBJ databases">
        <title>Complete genome of Nocardioides aquaticus KCTC 9944T isolated from meromictic and hypersaline Ekho Lake, Antarctica.</title>
        <authorList>
            <person name="Hwang K."/>
            <person name="Kim K.M."/>
            <person name="Choe H."/>
        </authorList>
    </citation>
    <scope>NUCLEOTIDE SEQUENCE [LARGE SCALE GENOMIC DNA]</scope>
    <source>
        <strain evidence="2 3">KCTC 9944</strain>
    </source>
</reference>
<dbReference type="InterPro" id="IPR016181">
    <property type="entry name" value="Acyl_CoA_acyltransferase"/>
</dbReference>
<dbReference type="Proteomes" id="UP000679307">
    <property type="component" value="Chromosome"/>
</dbReference>
<dbReference type="Pfam" id="PF08445">
    <property type="entry name" value="FR47"/>
    <property type="match status" value="1"/>
</dbReference>
<dbReference type="InterPro" id="IPR013653">
    <property type="entry name" value="GCN5-like_dom"/>
</dbReference>
<evidence type="ECO:0000313" key="3">
    <source>
        <dbReference type="Proteomes" id="UP000679307"/>
    </source>
</evidence>
<dbReference type="InterPro" id="IPR000182">
    <property type="entry name" value="GNAT_dom"/>
</dbReference>